<dbReference type="Pfam" id="PF14542">
    <property type="entry name" value="Acetyltransf_CG"/>
    <property type="match status" value="1"/>
</dbReference>
<proteinExistence type="predicted"/>
<dbReference type="InterPro" id="IPR045057">
    <property type="entry name" value="Gcn5-rel_NAT"/>
</dbReference>
<protein>
    <submittedName>
        <fullName evidence="2">N-acetyltransferase</fullName>
    </submittedName>
</protein>
<organism evidence="2 3">
    <name type="scientific">Phreatobacter stygius</name>
    <dbReference type="NCBI Taxonomy" id="1940610"/>
    <lineage>
        <taxon>Bacteria</taxon>
        <taxon>Pseudomonadati</taxon>
        <taxon>Pseudomonadota</taxon>
        <taxon>Alphaproteobacteria</taxon>
        <taxon>Hyphomicrobiales</taxon>
        <taxon>Phreatobacteraceae</taxon>
        <taxon>Phreatobacter</taxon>
    </lineage>
</organism>
<reference evidence="2 3" key="1">
    <citation type="submission" date="2019-04" db="EMBL/GenBank/DDBJ databases">
        <title>Phreatobacter aquaticus sp. nov.</title>
        <authorList>
            <person name="Choi A."/>
        </authorList>
    </citation>
    <scope>NUCLEOTIDE SEQUENCE [LARGE SCALE GENOMIC DNA]</scope>
    <source>
        <strain evidence="2 3">KCTC 52518</strain>
    </source>
</reference>
<dbReference type="GO" id="GO:0016740">
    <property type="term" value="F:transferase activity"/>
    <property type="evidence" value="ECO:0007669"/>
    <property type="project" value="UniProtKB-KW"/>
</dbReference>
<feature type="domain" description="N-acetyltransferase" evidence="1">
    <location>
        <begin position="7"/>
        <end position="92"/>
    </location>
</feature>
<dbReference type="PANTHER" id="PTHR31435:SF10">
    <property type="entry name" value="BSR4717 PROTEIN"/>
    <property type="match status" value="1"/>
</dbReference>
<dbReference type="AlphaFoldDB" id="A0A4D7BEU5"/>
<dbReference type="PROSITE" id="PS51729">
    <property type="entry name" value="GNAT_YJDJ"/>
    <property type="match status" value="1"/>
</dbReference>
<evidence type="ECO:0000259" key="1">
    <source>
        <dbReference type="PROSITE" id="PS51729"/>
    </source>
</evidence>
<gene>
    <name evidence="2" type="ORF">E8M01_20970</name>
</gene>
<dbReference type="Proteomes" id="UP000298781">
    <property type="component" value="Chromosome"/>
</dbReference>
<sequence length="92" mass="9793">MVSNAVRNNPELNRYELAVEGHVAAAYYQLKPGIITFVHTEVPNELAGKGVGSALARGALDDARAQGLKVVAQCPFIGAYIAKHGEYGDLLL</sequence>
<evidence type="ECO:0000313" key="2">
    <source>
        <dbReference type="EMBL" id="QCI66482.1"/>
    </source>
</evidence>
<dbReference type="InterPro" id="IPR031165">
    <property type="entry name" value="GNAT_YJDJ"/>
</dbReference>
<dbReference type="KEGG" id="pstg:E8M01_20970"/>
<accession>A0A4D7BEU5</accession>
<dbReference type="SUPFAM" id="SSF55729">
    <property type="entry name" value="Acyl-CoA N-acyltransferases (Nat)"/>
    <property type="match status" value="1"/>
</dbReference>
<dbReference type="OrthoDB" id="9800945at2"/>
<name>A0A4D7BEU5_9HYPH</name>
<evidence type="ECO:0000313" key="3">
    <source>
        <dbReference type="Proteomes" id="UP000298781"/>
    </source>
</evidence>
<dbReference type="InterPro" id="IPR016181">
    <property type="entry name" value="Acyl_CoA_acyltransferase"/>
</dbReference>
<dbReference type="Gene3D" id="3.40.630.30">
    <property type="match status" value="1"/>
</dbReference>
<dbReference type="EMBL" id="CP039690">
    <property type="protein sequence ID" value="QCI66482.1"/>
    <property type="molecule type" value="Genomic_DNA"/>
</dbReference>
<dbReference type="PANTHER" id="PTHR31435">
    <property type="entry name" value="PROTEIN NATD1"/>
    <property type="match status" value="1"/>
</dbReference>
<keyword evidence="2" id="KW-0808">Transferase</keyword>
<keyword evidence="3" id="KW-1185">Reference proteome</keyword>